<evidence type="ECO:0000256" key="1">
    <source>
        <dbReference type="SAM" id="Coils"/>
    </source>
</evidence>
<protein>
    <recommendedName>
        <fullName evidence="4">Cell division protein FtsL</fullName>
    </recommendedName>
</protein>
<accession>A0A2Z6IBQ2</accession>
<dbReference type="AlphaFoldDB" id="A0A2Z6IBQ2"/>
<dbReference type="EMBL" id="AP018786">
    <property type="protein sequence ID" value="BBF22498.1"/>
    <property type="molecule type" value="Genomic_DNA"/>
</dbReference>
<evidence type="ECO:0000313" key="2">
    <source>
        <dbReference type="EMBL" id="BBF22498.1"/>
    </source>
</evidence>
<dbReference type="RefSeq" id="WP_120176200.1">
    <property type="nucleotide sequence ID" value="NZ_AP018786.1"/>
</dbReference>
<gene>
    <name evidence="2" type="ORF">SUTMEG_03890</name>
</gene>
<feature type="coiled-coil region" evidence="1">
    <location>
        <begin position="105"/>
        <end position="133"/>
    </location>
</feature>
<keyword evidence="3" id="KW-1185">Reference proteome</keyword>
<sequence>MNRTSPIELVWVAVLGFALFVSALSLVDLHYRTRQVFVAHERELDTARKLQDDQAELQMKVRRASLPGSIVAGARELGLKGATGDNTVTLVRAKDGTVALSEETKARIAAEAAAQAERRAKLEAQRAKRQRRAKS</sequence>
<proteinExistence type="predicted"/>
<evidence type="ECO:0008006" key="4">
    <source>
        <dbReference type="Google" id="ProtNLM"/>
    </source>
</evidence>
<evidence type="ECO:0000313" key="3">
    <source>
        <dbReference type="Proteomes" id="UP000271003"/>
    </source>
</evidence>
<keyword evidence="1" id="KW-0175">Coiled coil</keyword>
<reference evidence="2 3" key="1">
    <citation type="journal article" date="2018" name="Int. J. Syst. Evol. Microbiol.">
        <title>Mesosutterella multiformis gen. nov., sp. nov., a member of the family Sutterellaceae and Sutterella megalosphaeroides sp. nov., isolated from human faeces.</title>
        <authorList>
            <person name="Sakamoto M."/>
            <person name="Ikeyama N."/>
            <person name="Kunihiro T."/>
            <person name="Iino T."/>
            <person name="Yuki M."/>
            <person name="Ohkuma M."/>
        </authorList>
    </citation>
    <scope>NUCLEOTIDE SEQUENCE [LARGE SCALE GENOMIC DNA]</scope>
    <source>
        <strain evidence="2 3">6FBBBH3</strain>
    </source>
</reference>
<dbReference type="KEGG" id="sutt:SUTMEG_03890"/>
<organism evidence="2 3">
    <name type="scientific">Sutterella megalosphaeroides</name>
    <dbReference type="NCBI Taxonomy" id="2494234"/>
    <lineage>
        <taxon>Bacteria</taxon>
        <taxon>Pseudomonadati</taxon>
        <taxon>Pseudomonadota</taxon>
        <taxon>Betaproteobacteria</taxon>
        <taxon>Burkholderiales</taxon>
        <taxon>Sutterellaceae</taxon>
        <taxon>Sutterella</taxon>
    </lineage>
</organism>
<name>A0A2Z6IBQ2_9BURK</name>
<dbReference type="OrthoDB" id="9156500at2"/>
<dbReference type="Proteomes" id="UP000271003">
    <property type="component" value="Chromosome"/>
</dbReference>